<evidence type="ECO:0000256" key="9">
    <source>
        <dbReference type="ARBA" id="ARBA00023128"/>
    </source>
</evidence>
<dbReference type="GO" id="GO:0031966">
    <property type="term" value="C:mitochondrial membrane"/>
    <property type="evidence" value="ECO:0007669"/>
    <property type="project" value="UniProtKB-SubCell"/>
</dbReference>
<organism evidence="17">
    <name type="scientific">Pennahia aneus</name>
    <name type="common">bigeye croaker</name>
    <dbReference type="NCBI Taxonomy" id="3051908"/>
    <lineage>
        <taxon>Eukaryota</taxon>
        <taxon>Metazoa</taxon>
        <taxon>Chordata</taxon>
        <taxon>Craniata</taxon>
        <taxon>Vertebrata</taxon>
        <taxon>Euteleostomi</taxon>
        <taxon>Actinopterygii</taxon>
        <taxon>Neopterygii</taxon>
        <taxon>Teleostei</taxon>
        <taxon>Neoteleostei</taxon>
        <taxon>Acanthomorphata</taxon>
        <taxon>Eupercaria</taxon>
        <taxon>Sciaenidae</taxon>
        <taxon>Pennahia</taxon>
    </lineage>
</organism>
<evidence type="ECO:0000256" key="10">
    <source>
        <dbReference type="ARBA" id="ARBA00023136"/>
    </source>
</evidence>
<evidence type="ECO:0000256" key="6">
    <source>
        <dbReference type="ARBA" id="ARBA00022781"/>
    </source>
</evidence>
<reference evidence="17" key="1">
    <citation type="submission" date="2020-12" db="EMBL/GenBank/DDBJ databases">
        <authorList>
            <person name="Do T.D."/>
            <person name="Kim C.-B."/>
        </authorList>
    </citation>
    <scope>NUCLEOTIDE SEQUENCE</scope>
</reference>
<keyword evidence="11" id="KW-0066">ATP synthesis</keyword>
<name>A0A888YUX1_9TELE</name>
<comment type="function">
    <text evidence="12">Subunit 8, of the mitochondrial membrane ATP synthase complex (F(1)F(0) ATP synthase or Complex V) that produces ATP from ADP in the presence of a proton gradient across the membrane which is generated by electron transport complexes of the respiratory chain. ATP synthase complex consist of a soluble F(1) head domain - the catalytic core - and a membrane F(1) domain - the membrane proton channel. These two domains are linked by a central stalk rotating inside the F(1) region and a stationary peripheral stalk. During catalysis, ATP synthesis in the catalytic domain of F(1) is coupled via a rotary mechanism of the central stalk subunits to proton translocation. In vivo, can only synthesize ATP although its ATP hydrolase activity can be activated artificially in vitro. Part of the complex F(0) domain.</text>
</comment>
<evidence type="ECO:0000256" key="12">
    <source>
        <dbReference type="ARBA" id="ARBA00053067"/>
    </source>
</evidence>
<evidence type="ECO:0000256" key="13">
    <source>
        <dbReference type="ARBA" id="ARBA00064647"/>
    </source>
</evidence>
<dbReference type="InterPro" id="IPR001421">
    <property type="entry name" value="ATP8_metazoa"/>
</dbReference>
<feature type="region of interest" description="Disordered" evidence="15">
    <location>
        <begin position="35"/>
        <end position="55"/>
    </location>
</feature>
<protein>
    <recommendedName>
        <fullName evidence="14">ATP synthase complex subunit 8</fullName>
    </recommendedName>
</protein>
<keyword evidence="10 16" id="KW-0472">Membrane</keyword>
<gene>
    <name evidence="17" type="primary">ATP8</name>
</gene>
<keyword evidence="4 14" id="KW-0138">CF(0)</keyword>
<dbReference type="AlphaFoldDB" id="A0A888YUX1"/>
<keyword evidence="6 14" id="KW-0375">Hydrogen ion transport</keyword>
<dbReference type="GO" id="GO:0045259">
    <property type="term" value="C:proton-transporting ATP synthase complex"/>
    <property type="evidence" value="ECO:0007669"/>
    <property type="project" value="UniProtKB-KW"/>
</dbReference>
<comment type="subunit">
    <text evidence="13">Component of the ATP synthase complex composed at least of ATP5F1A/subunit alpha, ATP5F1B/subunit beta, ATP5MC1/subunit c (homooctomer), MT-ATP6/subunit a, MT-ATP8/subunit 8, ATP5ME/subunit e, ATP5MF/subunit f, ATP5MG/subunit g, ATP5MK/subunit k, ATP5MJ/subunit j, ATP5F1C/subunit gamma, ATP5F1D/subunit delta, ATP5F1E/subunit epsilon, ATP5PF/subunit F6, ATP5PB/subunit b, ATP5PD/subunit d, ATP5PO/subunit OSCP. ATP synthase complex consists of a soluble F(1) head domain (subunits alpha(3) and beta(3)) - the catalytic core - and a membrane F(0) domain - the membrane proton channel (subunits c, a, 8, e, f, g, k and j). These two domains are linked by a central stalk (subunits gamma, delta, and epsilon) rotating inside the F1 region and a stationary peripheral stalk (subunits F6, b, d, and OSCP).</text>
</comment>
<evidence type="ECO:0000256" key="14">
    <source>
        <dbReference type="RuleBase" id="RU003661"/>
    </source>
</evidence>
<keyword evidence="8 14" id="KW-0406">Ion transport</keyword>
<geneLocation type="mitochondrion" evidence="17"/>
<dbReference type="PANTHER" id="PTHR39937:SF1">
    <property type="entry name" value="ATP SYNTHASE PROTEIN 8"/>
    <property type="match status" value="1"/>
</dbReference>
<comment type="similarity">
    <text evidence="2 14">Belongs to the ATPase protein 8 family.</text>
</comment>
<evidence type="ECO:0000256" key="7">
    <source>
        <dbReference type="ARBA" id="ARBA00022989"/>
    </source>
</evidence>
<keyword evidence="5 14" id="KW-0812">Transmembrane</keyword>
<evidence type="ECO:0000256" key="5">
    <source>
        <dbReference type="ARBA" id="ARBA00022692"/>
    </source>
</evidence>
<sequence length="55" mass="6394">MPQLAPAPWLATMLFSWLVFLIILQPKILSHLLPNEPASQDTREPKTATWNWPWP</sequence>
<evidence type="ECO:0000256" key="3">
    <source>
        <dbReference type="ARBA" id="ARBA00022448"/>
    </source>
</evidence>
<evidence type="ECO:0000256" key="8">
    <source>
        <dbReference type="ARBA" id="ARBA00023065"/>
    </source>
</evidence>
<keyword evidence="7 16" id="KW-1133">Transmembrane helix</keyword>
<evidence type="ECO:0000256" key="1">
    <source>
        <dbReference type="ARBA" id="ARBA00004304"/>
    </source>
</evidence>
<keyword evidence="3 14" id="KW-0813">Transport</keyword>
<accession>A0A888YUX1</accession>
<dbReference type="GO" id="GO:0015078">
    <property type="term" value="F:proton transmembrane transporter activity"/>
    <property type="evidence" value="ECO:0007669"/>
    <property type="project" value="InterPro"/>
</dbReference>
<comment type="subcellular location">
    <subcellularLocation>
        <location evidence="1 14">Mitochondrion membrane</location>
        <topology evidence="1 14">Single-pass membrane protein</topology>
    </subcellularLocation>
</comment>
<evidence type="ECO:0000256" key="2">
    <source>
        <dbReference type="ARBA" id="ARBA00008892"/>
    </source>
</evidence>
<dbReference type="InterPro" id="IPR050635">
    <property type="entry name" value="ATPase_protein_8"/>
</dbReference>
<evidence type="ECO:0000256" key="15">
    <source>
        <dbReference type="SAM" id="MobiDB-lite"/>
    </source>
</evidence>
<feature type="transmembrane region" description="Helical" evidence="16">
    <location>
        <begin position="6"/>
        <end position="24"/>
    </location>
</feature>
<dbReference type="Pfam" id="PF00895">
    <property type="entry name" value="ATP-synt_8"/>
    <property type="match status" value="1"/>
</dbReference>
<evidence type="ECO:0000256" key="4">
    <source>
        <dbReference type="ARBA" id="ARBA00022547"/>
    </source>
</evidence>
<keyword evidence="9 14" id="KW-0496">Mitochondrion</keyword>
<proteinExistence type="inferred from homology"/>
<dbReference type="GO" id="GO:0015986">
    <property type="term" value="P:proton motive force-driven ATP synthesis"/>
    <property type="evidence" value="ECO:0007669"/>
    <property type="project" value="InterPro"/>
</dbReference>
<dbReference type="EMBL" id="MW408700">
    <property type="protein sequence ID" value="QRC77967.1"/>
    <property type="molecule type" value="Genomic_DNA"/>
</dbReference>
<evidence type="ECO:0000256" key="16">
    <source>
        <dbReference type="SAM" id="Phobius"/>
    </source>
</evidence>
<evidence type="ECO:0000313" key="17">
    <source>
        <dbReference type="EMBL" id="QRC77967.1"/>
    </source>
</evidence>
<dbReference type="PANTHER" id="PTHR39937">
    <property type="entry name" value="ATP SYNTHASE PROTEIN 8"/>
    <property type="match status" value="1"/>
</dbReference>
<evidence type="ECO:0000256" key="11">
    <source>
        <dbReference type="ARBA" id="ARBA00023310"/>
    </source>
</evidence>